<proteinExistence type="predicted"/>
<name>A0A1X7VQ87_AMPQE</name>
<evidence type="ECO:0000313" key="1">
    <source>
        <dbReference type="EnsemblMetazoa" id="Aqu2.1.42049_001"/>
    </source>
</evidence>
<sequence length="18" mass="2309">MKLHRMMVVYFIHIITYI</sequence>
<dbReference type="EnsemblMetazoa" id="Aqu2.1.42049_001">
    <property type="protein sequence ID" value="Aqu2.1.42049_001"/>
    <property type="gene ID" value="Aqu2.1.42049"/>
</dbReference>
<protein>
    <submittedName>
        <fullName evidence="1">Uncharacterized protein</fullName>
    </submittedName>
</protein>
<organism evidence="1">
    <name type="scientific">Amphimedon queenslandica</name>
    <name type="common">Sponge</name>
    <dbReference type="NCBI Taxonomy" id="400682"/>
    <lineage>
        <taxon>Eukaryota</taxon>
        <taxon>Metazoa</taxon>
        <taxon>Porifera</taxon>
        <taxon>Demospongiae</taxon>
        <taxon>Heteroscleromorpha</taxon>
        <taxon>Haplosclerida</taxon>
        <taxon>Niphatidae</taxon>
        <taxon>Amphimedon</taxon>
    </lineage>
</organism>
<accession>A0A1X7VQ87</accession>
<dbReference type="InParanoid" id="A0A1X7VQ87"/>
<reference evidence="1" key="1">
    <citation type="submission" date="2017-05" db="UniProtKB">
        <authorList>
            <consortium name="EnsemblMetazoa"/>
        </authorList>
    </citation>
    <scope>IDENTIFICATION</scope>
</reference>
<dbReference type="AlphaFoldDB" id="A0A1X7VQ87"/>